<comment type="caution">
    <text evidence="2">The sequence shown here is derived from an EMBL/GenBank/DDBJ whole genome shotgun (WGS) entry which is preliminary data.</text>
</comment>
<accession>A0AAJ0ABD6</accession>
<keyword evidence="3" id="KW-1185">Reference proteome</keyword>
<dbReference type="GeneID" id="85451341"/>
<evidence type="ECO:0000313" key="3">
    <source>
        <dbReference type="Proteomes" id="UP001224890"/>
    </source>
</evidence>
<organism evidence="2 3">
    <name type="scientific">Colletotrichum godetiae</name>
    <dbReference type="NCBI Taxonomy" id="1209918"/>
    <lineage>
        <taxon>Eukaryota</taxon>
        <taxon>Fungi</taxon>
        <taxon>Dikarya</taxon>
        <taxon>Ascomycota</taxon>
        <taxon>Pezizomycotina</taxon>
        <taxon>Sordariomycetes</taxon>
        <taxon>Hypocreomycetidae</taxon>
        <taxon>Glomerellales</taxon>
        <taxon>Glomerellaceae</taxon>
        <taxon>Colletotrichum</taxon>
        <taxon>Colletotrichum acutatum species complex</taxon>
    </lineage>
</organism>
<name>A0AAJ0ABD6_9PEZI</name>
<gene>
    <name evidence="2" type="ORF">BDP55DRAFT_326650</name>
</gene>
<protein>
    <submittedName>
        <fullName evidence="2">Uncharacterized protein</fullName>
    </submittedName>
</protein>
<dbReference type="RefSeq" id="XP_060424747.1">
    <property type="nucleotide sequence ID" value="XM_060566815.1"/>
</dbReference>
<evidence type="ECO:0000313" key="2">
    <source>
        <dbReference type="EMBL" id="KAK1659983.1"/>
    </source>
</evidence>
<dbReference type="Proteomes" id="UP001224890">
    <property type="component" value="Unassembled WGS sequence"/>
</dbReference>
<proteinExistence type="predicted"/>
<dbReference type="AlphaFoldDB" id="A0AAJ0ABD6"/>
<feature type="compositionally biased region" description="Polar residues" evidence="1">
    <location>
        <begin position="96"/>
        <end position="108"/>
    </location>
</feature>
<evidence type="ECO:0000256" key="1">
    <source>
        <dbReference type="SAM" id="MobiDB-lite"/>
    </source>
</evidence>
<feature type="region of interest" description="Disordered" evidence="1">
    <location>
        <begin position="23"/>
        <end position="121"/>
    </location>
</feature>
<dbReference type="EMBL" id="JAHMHR010000054">
    <property type="protein sequence ID" value="KAK1659983.1"/>
    <property type="molecule type" value="Genomic_DNA"/>
</dbReference>
<sequence length="121" mass="13151">MCYGREGCQVIAKPSLALVFHKQRHSNHVTPKQLSGHHHQPEKPESSAARRCVAHTPAPSGPVLCPFNITQTAPNARDSPPFLPVSEDASRPPSPLGSSNFLPISHQSSMDRCHQYPNEAG</sequence>
<reference evidence="2" key="1">
    <citation type="submission" date="2021-06" db="EMBL/GenBank/DDBJ databases">
        <title>Comparative genomics, transcriptomics and evolutionary studies reveal genomic signatures of adaptation to plant cell wall in hemibiotrophic fungi.</title>
        <authorList>
            <consortium name="DOE Joint Genome Institute"/>
            <person name="Baroncelli R."/>
            <person name="Diaz J.F."/>
            <person name="Benocci T."/>
            <person name="Peng M."/>
            <person name="Battaglia E."/>
            <person name="Haridas S."/>
            <person name="Andreopoulos W."/>
            <person name="Labutti K."/>
            <person name="Pangilinan J."/>
            <person name="Floch G.L."/>
            <person name="Makela M.R."/>
            <person name="Henrissat B."/>
            <person name="Grigoriev I.V."/>
            <person name="Crouch J.A."/>
            <person name="De Vries R.P."/>
            <person name="Sukno S.A."/>
            <person name="Thon M.R."/>
        </authorList>
    </citation>
    <scope>NUCLEOTIDE SEQUENCE</scope>
    <source>
        <strain evidence="2">CBS 193.32</strain>
    </source>
</reference>